<keyword evidence="1" id="KW-0732">Signal</keyword>
<dbReference type="PROSITE" id="PS51257">
    <property type="entry name" value="PROKAR_LIPOPROTEIN"/>
    <property type="match status" value="1"/>
</dbReference>
<dbReference type="SUPFAM" id="SSF53850">
    <property type="entry name" value="Periplasmic binding protein-like II"/>
    <property type="match status" value="1"/>
</dbReference>
<name>A0ABW1CF10_9ACTN</name>
<feature type="chain" id="PRO_5045810618" evidence="1">
    <location>
        <begin position="24"/>
        <end position="440"/>
    </location>
</feature>
<dbReference type="Gene3D" id="3.40.190.10">
    <property type="entry name" value="Periplasmic binding protein-like II"/>
    <property type="match status" value="1"/>
</dbReference>
<protein>
    <submittedName>
        <fullName evidence="2">ABC transporter substrate-binding protein</fullName>
    </submittedName>
</protein>
<dbReference type="PANTHER" id="PTHR43649:SF12">
    <property type="entry name" value="DIACETYLCHITOBIOSE BINDING PROTEIN DASA"/>
    <property type="match status" value="1"/>
</dbReference>
<evidence type="ECO:0000313" key="3">
    <source>
        <dbReference type="Proteomes" id="UP001596058"/>
    </source>
</evidence>
<dbReference type="InterPro" id="IPR050490">
    <property type="entry name" value="Bact_solute-bd_prot1"/>
</dbReference>
<feature type="signal peptide" evidence="1">
    <location>
        <begin position="1"/>
        <end position="23"/>
    </location>
</feature>
<accession>A0ABW1CF10</accession>
<gene>
    <name evidence="2" type="ORF">ACFPZ3_06195</name>
</gene>
<dbReference type="EMBL" id="JBHSPA010000009">
    <property type="protein sequence ID" value="MFC5823435.1"/>
    <property type="molecule type" value="Genomic_DNA"/>
</dbReference>
<proteinExistence type="predicted"/>
<dbReference type="Pfam" id="PF01547">
    <property type="entry name" value="SBP_bac_1"/>
    <property type="match status" value="1"/>
</dbReference>
<dbReference type="RefSeq" id="WP_379512971.1">
    <property type="nucleotide sequence ID" value="NZ_JBHSPA010000009.1"/>
</dbReference>
<evidence type="ECO:0000256" key="1">
    <source>
        <dbReference type="SAM" id="SignalP"/>
    </source>
</evidence>
<dbReference type="Proteomes" id="UP001596058">
    <property type="component" value="Unassembled WGS sequence"/>
</dbReference>
<organism evidence="2 3">
    <name type="scientific">Nonomuraea insulae</name>
    <dbReference type="NCBI Taxonomy" id="1616787"/>
    <lineage>
        <taxon>Bacteria</taxon>
        <taxon>Bacillati</taxon>
        <taxon>Actinomycetota</taxon>
        <taxon>Actinomycetes</taxon>
        <taxon>Streptosporangiales</taxon>
        <taxon>Streptosporangiaceae</taxon>
        <taxon>Nonomuraea</taxon>
    </lineage>
</organism>
<sequence length="440" mass="45830">MRSMTRPARRAAVAALSITTAFALTACAGASSSGGSTETKVAVSTTIPNDPVTLTLAYTNDPPTKALIDGFTRKHPNVTVKPQMTPFNDYIKSIKLAMSSDSAPDIAQCNPGAMNSLVPAGLILDLSPWSKAYGWTTKFPPASLEVLSSDKSAKQFGAGNLYAVPGGLSVLGVFYNKKIVKQAPKTLADFEAAMQKAKDAGQTPLSNGALQVGGFHLWNALLNVTGDVNDYRSWVYGKPGATIENPAALKATQTLTDWAKKGYISSGASATADPDALASFAKGTSAFLITGNWAASTLETEMKDDVGFFLMPTESADKPANVASGASVAYAISSKSKNPNVAAAFLDYLSSPEAAKIEFDGGFMPVDTKADLGATGLRGDIAGVFAPVAQSNGIVPFPDFASPGMIDKLTPGIQGLISDKMAPDAFLKSLQESWNAHHGS</sequence>
<keyword evidence="3" id="KW-1185">Reference proteome</keyword>
<comment type="caution">
    <text evidence="2">The sequence shown here is derived from an EMBL/GenBank/DDBJ whole genome shotgun (WGS) entry which is preliminary data.</text>
</comment>
<dbReference type="PANTHER" id="PTHR43649">
    <property type="entry name" value="ARABINOSE-BINDING PROTEIN-RELATED"/>
    <property type="match status" value="1"/>
</dbReference>
<evidence type="ECO:0000313" key="2">
    <source>
        <dbReference type="EMBL" id="MFC5823435.1"/>
    </source>
</evidence>
<reference evidence="3" key="1">
    <citation type="journal article" date="2019" name="Int. J. Syst. Evol. Microbiol.">
        <title>The Global Catalogue of Microorganisms (GCM) 10K type strain sequencing project: providing services to taxonomists for standard genome sequencing and annotation.</title>
        <authorList>
            <consortium name="The Broad Institute Genomics Platform"/>
            <consortium name="The Broad Institute Genome Sequencing Center for Infectious Disease"/>
            <person name="Wu L."/>
            <person name="Ma J."/>
        </authorList>
    </citation>
    <scope>NUCLEOTIDE SEQUENCE [LARGE SCALE GENOMIC DNA]</scope>
    <source>
        <strain evidence="3">CCUG 53903</strain>
    </source>
</reference>
<dbReference type="InterPro" id="IPR006059">
    <property type="entry name" value="SBP"/>
</dbReference>